<dbReference type="GO" id="GO:0032259">
    <property type="term" value="P:methylation"/>
    <property type="evidence" value="ECO:0007669"/>
    <property type="project" value="UniProtKB-KW"/>
</dbReference>
<dbReference type="PRINTS" id="PR00507">
    <property type="entry name" value="N12N6MTFRASE"/>
</dbReference>
<dbReference type="PROSITE" id="PS00092">
    <property type="entry name" value="N6_MTASE"/>
    <property type="match status" value="1"/>
</dbReference>
<evidence type="ECO:0000259" key="9">
    <source>
        <dbReference type="Pfam" id="PF12161"/>
    </source>
</evidence>
<evidence type="ECO:0000256" key="3">
    <source>
        <dbReference type="ARBA" id="ARBA00022603"/>
    </source>
</evidence>
<name>A0ABS2GRC7_9BURK</name>
<dbReference type="Gene3D" id="1.20.1260.30">
    <property type="match status" value="1"/>
</dbReference>
<comment type="caution">
    <text evidence="10">The sequence shown here is derived from an EMBL/GenBank/DDBJ whole genome shotgun (WGS) entry which is preliminary data.</text>
</comment>
<feature type="domain" description="N6 adenine-specific DNA methyltransferase N-terminal" evidence="9">
    <location>
        <begin position="10"/>
        <end position="114"/>
    </location>
</feature>
<dbReference type="SUPFAM" id="SSF53335">
    <property type="entry name" value="S-adenosyl-L-methionine-dependent methyltransferases"/>
    <property type="match status" value="1"/>
</dbReference>
<dbReference type="InterPro" id="IPR003356">
    <property type="entry name" value="DNA_methylase_A-5"/>
</dbReference>
<keyword evidence="5" id="KW-0949">S-adenosyl-L-methionine</keyword>
<dbReference type="InterPro" id="IPR029063">
    <property type="entry name" value="SAM-dependent_MTases_sf"/>
</dbReference>
<feature type="domain" description="DNA methylase adenine-specific" evidence="8">
    <location>
        <begin position="127"/>
        <end position="400"/>
    </location>
</feature>
<keyword evidence="11" id="KW-1185">Reference proteome</keyword>
<accession>A0ABS2GRC7</accession>
<evidence type="ECO:0000256" key="4">
    <source>
        <dbReference type="ARBA" id="ARBA00022679"/>
    </source>
</evidence>
<dbReference type="EMBL" id="JACJKX010000005">
    <property type="protein sequence ID" value="MBM6928365.1"/>
    <property type="molecule type" value="Genomic_DNA"/>
</dbReference>
<dbReference type="InterPro" id="IPR002052">
    <property type="entry name" value="DNA_methylase_N6_adenine_CS"/>
</dbReference>
<dbReference type="PANTHER" id="PTHR42933:SF4">
    <property type="entry name" value="TYPE I RESTRICTION ENZYME ECOKI METHYLASE SUBUNIT"/>
    <property type="match status" value="1"/>
</dbReference>
<evidence type="ECO:0000256" key="7">
    <source>
        <dbReference type="ARBA" id="ARBA00047942"/>
    </source>
</evidence>
<dbReference type="EC" id="2.1.1.72" evidence="2"/>
<comment type="catalytic activity">
    <reaction evidence="7">
        <text>a 2'-deoxyadenosine in DNA + S-adenosyl-L-methionine = an N(6)-methyl-2'-deoxyadenosine in DNA + S-adenosyl-L-homocysteine + H(+)</text>
        <dbReference type="Rhea" id="RHEA:15197"/>
        <dbReference type="Rhea" id="RHEA-COMP:12418"/>
        <dbReference type="Rhea" id="RHEA-COMP:12419"/>
        <dbReference type="ChEBI" id="CHEBI:15378"/>
        <dbReference type="ChEBI" id="CHEBI:57856"/>
        <dbReference type="ChEBI" id="CHEBI:59789"/>
        <dbReference type="ChEBI" id="CHEBI:90615"/>
        <dbReference type="ChEBI" id="CHEBI:90616"/>
        <dbReference type="EC" id="2.1.1.72"/>
    </reaction>
</comment>
<keyword evidence="3 10" id="KW-0489">Methyltransferase</keyword>
<dbReference type="Pfam" id="PF02384">
    <property type="entry name" value="N6_Mtase"/>
    <property type="match status" value="1"/>
</dbReference>
<evidence type="ECO:0000256" key="6">
    <source>
        <dbReference type="ARBA" id="ARBA00022747"/>
    </source>
</evidence>
<dbReference type="RefSeq" id="WP_205049964.1">
    <property type="nucleotide sequence ID" value="NZ_JACJKX010000005.1"/>
</dbReference>
<keyword evidence="4" id="KW-0808">Transferase</keyword>
<dbReference type="GO" id="GO:0008168">
    <property type="term" value="F:methyltransferase activity"/>
    <property type="evidence" value="ECO:0007669"/>
    <property type="project" value="UniProtKB-KW"/>
</dbReference>
<evidence type="ECO:0000256" key="5">
    <source>
        <dbReference type="ARBA" id="ARBA00022691"/>
    </source>
</evidence>
<evidence type="ECO:0000313" key="10">
    <source>
        <dbReference type="EMBL" id="MBM6928365.1"/>
    </source>
</evidence>
<dbReference type="Gene3D" id="3.40.50.150">
    <property type="entry name" value="Vaccinia Virus protein VP39"/>
    <property type="match status" value="1"/>
</dbReference>
<proteinExistence type="inferred from homology"/>
<evidence type="ECO:0000313" key="11">
    <source>
        <dbReference type="Proteomes" id="UP000777002"/>
    </source>
</evidence>
<dbReference type="InterPro" id="IPR051537">
    <property type="entry name" value="DNA_Adenine_Mtase"/>
</dbReference>
<dbReference type="InterPro" id="IPR022749">
    <property type="entry name" value="D12N6_MeTrfase_N"/>
</dbReference>
<dbReference type="Proteomes" id="UP000777002">
    <property type="component" value="Unassembled WGS sequence"/>
</dbReference>
<sequence length="472" mass="53729">MVNKQNSTQLAKKIWAMADVLSGQGVAFTDYITQLTYLLFLKMDYENVCIYGDESAIPQGYQWGDLLELNGDDLVTHYRETLEVLRDSPNELISTIFVDAQNKLTKSAYLKKLIGMLDEIQWTDVDGDLKGAIYEEILDKNGQDKKSGAGQYFTPRALIKVMVDVTKPLITEKVADPACGTAGFLLAAYDFMKEQSYDVDKQNFLRTKALSGNDNTALVVSLASMNVYLHGVSTEHALIHWKDSLENPPTELCDVVLTNPPFGDRPTGAVGLNREDFWVKTNNNQLNFLQHIMVMLRTGGRAAVVLPDNVLFDNAGKEIRRKLLKEFNLHTILRLPNGIFYAQGVQANVLFFTKGEPTKNIWYYDYRKGIKHTRVTNRLRREHLDEFVNCYNADDISNRVETYSETNPNGRWRKFPITHFLGSDDLSLDLPSWIQDKKSEIEEMTIEEILSALQEKSDQIAKSIAFLREELK</sequence>
<comment type="similarity">
    <text evidence="1">Belongs to the N(4)/N(6)-methyltransferase family.</text>
</comment>
<protein>
    <recommendedName>
        <fullName evidence="2">site-specific DNA-methyltransferase (adenine-specific)</fullName>
        <ecNumber evidence="2">2.1.1.72</ecNumber>
    </recommendedName>
</protein>
<evidence type="ECO:0000256" key="1">
    <source>
        <dbReference type="ARBA" id="ARBA00006594"/>
    </source>
</evidence>
<dbReference type="InterPro" id="IPR038333">
    <property type="entry name" value="T1MK-like_N_sf"/>
</dbReference>
<keyword evidence="6" id="KW-0680">Restriction system</keyword>
<evidence type="ECO:0000256" key="2">
    <source>
        <dbReference type="ARBA" id="ARBA00011900"/>
    </source>
</evidence>
<organism evidence="10 11">
    <name type="scientific">Parasutterella secunda</name>
    <dbReference type="NCBI Taxonomy" id="626947"/>
    <lineage>
        <taxon>Bacteria</taxon>
        <taxon>Pseudomonadati</taxon>
        <taxon>Pseudomonadota</taxon>
        <taxon>Betaproteobacteria</taxon>
        <taxon>Burkholderiales</taxon>
        <taxon>Sutterellaceae</taxon>
        <taxon>Parasutterella</taxon>
    </lineage>
</organism>
<dbReference type="PANTHER" id="PTHR42933">
    <property type="entry name" value="SLR6095 PROTEIN"/>
    <property type="match status" value="1"/>
</dbReference>
<reference evidence="10 11" key="1">
    <citation type="journal article" date="2021" name="Sci. Rep.">
        <title>The distribution of antibiotic resistance genes in chicken gut microbiota commensals.</title>
        <authorList>
            <person name="Juricova H."/>
            <person name="Matiasovicova J."/>
            <person name="Kubasova T."/>
            <person name="Cejkova D."/>
            <person name="Rychlik I."/>
        </authorList>
    </citation>
    <scope>NUCLEOTIDE SEQUENCE [LARGE SCALE GENOMIC DNA]</scope>
    <source>
        <strain evidence="10 11">An562</strain>
    </source>
</reference>
<gene>
    <name evidence="10" type="ORF">H5985_03675</name>
</gene>
<dbReference type="Pfam" id="PF12161">
    <property type="entry name" value="HsdM_N"/>
    <property type="match status" value="1"/>
</dbReference>
<evidence type="ECO:0000259" key="8">
    <source>
        <dbReference type="Pfam" id="PF02384"/>
    </source>
</evidence>